<dbReference type="EMBL" id="BLAH01000113">
    <property type="protein sequence ID" value="GES39322.1"/>
    <property type="molecule type" value="Genomic_DNA"/>
</dbReference>
<name>A0ABQ0YRV8_9NOCA</name>
<proteinExistence type="predicted"/>
<accession>A0ABQ0YRV8</accession>
<dbReference type="InterPro" id="IPR010958">
    <property type="entry name" value="Chorismate_mutase_highGC-bac"/>
</dbReference>
<evidence type="ECO:0000313" key="1">
    <source>
        <dbReference type="EMBL" id="GES39322.1"/>
    </source>
</evidence>
<keyword evidence="1" id="KW-0413">Isomerase</keyword>
<evidence type="ECO:0000313" key="2">
    <source>
        <dbReference type="Proteomes" id="UP000325466"/>
    </source>
</evidence>
<dbReference type="Gene3D" id="1.20.59.10">
    <property type="entry name" value="Chorismate mutase"/>
    <property type="match status" value="1"/>
</dbReference>
<reference evidence="1 2" key="1">
    <citation type="journal article" date="2018" name="Biodegradation">
        <title>1,4-Dioxane degradation characteristics of Rhodococcus aetherivorans JCM 14343.</title>
        <authorList>
            <person name="Inoue D."/>
            <person name="Tsunoda T."/>
            <person name="Yamamoto N."/>
            <person name="Ike M."/>
            <person name="Sei K."/>
        </authorList>
    </citation>
    <scope>NUCLEOTIDE SEQUENCE [LARGE SCALE GENOMIC DNA]</scope>
    <source>
        <strain evidence="1 2">JCM 14343</strain>
    </source>
</reference>
<dbReference type="NCBIfam" id="TIGR01808">
    <property type="entry name" value="CM_M_hiGC-arch"/>
    <property type="match status" value="1"/>
</dbReference>
<dbReference type="SUPFAM" id="SSF48600">
    <property type="entry name" value="Chorismate mutase II"/>
    <property type="match status" value="1"/>
</dbReference>
<dbReference type="InterPro" id="IPR036979">
    <property type="entry name" value="CM_dom_sf"/>
</dbReference>
<dbReference type="RefSeq" id="WP_029544154.1">
    <property type="nucleotide sequence ID" value="NZ_BAAAYP010000024.1"/>
</dbReference>
<organism evidence="1 2">
    <name type="scientific">Rhodococcus aetherivorans</name>
    <dbReference type="NCBI Taxonomy" id="191292"/>
    <lineage>
        <taxon>Bacteria</taxon>
        <taxon>Bacillati</taxon>
        <taxon>Actinomycetota</taxon>
        <taxon>Actinomycetes</taxon>
        <taxon>Mycobacteriales</taxon>
        <taxon>Nocardiaceae</taxon>
        <taxon>Rhodococcus</taxon>
    </lineage>
</organism>
<dbReference type="InterPro" id="IPR036263">
    <property type="entry name" value="Chorismate_II_sf"/>
</dbReference>
<dbReference type="Proteomes" id="UP000325466">
    <property type="component" value="Unassembled WGS sequence"/>
</dbReference>
<protein>
    <submittedName>
        <fullName evidence="1">Chorismate mutase I</fullName>
        <ecNumber evidence="1">5.4.99.5</ecNumber>
    </submittedName>
</protein>
<keyword evidence="2" id="KW-1185">Reference proteome</keyword>
<gene>
    <name evidence="1" type="ORF">RAJCM14343_4590</name>
</gene>
<dbReference type="EC" id="5.4.99.5" evidence="1"/>
<dbReference type="GO" id="GO:0004106">
    <property type="term" value="F:chorismate mutase activity"/>
    <property type="evidence" value="ECO:0007669"/>
    <property type="project" value="UniProtKB-EC"/>
</dbReference>
<comment type="caution">
    <text evidence="1">The sequence shown here is derived from an EMBL/GenBank/DDBJ whole genome shotgun (WGS) entry which is preliminary data.</text>
</comment>
<sequence length="94" mass="10591">MNPLAFPQSDERSITIEFDELHNEIDHIDAEILAAVVRRTELSRRVTAVERACGVTGTPYKRDLAVIHRFGVLGKEGHSLGSLLIRLAHPRNHR</sequence>